<gene>
    <name evidence="5" type="ORF">Gogos_013422</name>
</gene>
<dbReference type="PROSITE" id="PS00307">
    <property type="entry name" value="LECTIN_LEGUME_BETA"/>
    <property type="match status" value="1"/>
</dbReference>
<dbReference type="SUPFAM" id="SSF49899">
    <property type="entry name" value="Concanavalin A-like lectins/glucanases"/>
    <property type="match status" value="1"/>
</dbReference>
<dbReference type="InterPro" id="IPR050258">
    <property type="entry name" value="Leguminous_Lectin"/>
</dbReference>
<comment type="similarity">
    <text evidence="1">Belongs to the leguminous lectin family.</text>
</comment>
<evidence type="ECO:0000256" key="3">
    <source>
        <dbReference type="SAM" id="SignalP"/>
    </source>
</evidence>
<evidence type="ECO:0000256" key="1">
    <source>
        <dbReference type="ARBA" id="ARBA00007606"/>
    </source>
</evidence>
<dbReference type="InterPro" id="IPR001220">
    <property type="entry name" value="Legume_lectin_dom"/>
</dbReference>
<dbReference type="AlphaFoldDB" id="A0A7J9BVI8"/>
<dbReference type="EMBL" id="JABEZY010000006">
    <property type="protein sequence ID" value="MBA0740203.1"/>
    <property type="molecule type" value="Genomic_DNA"/>
</dbReference>
<dbReference type="InterPro" id="IPR019825">
    <property type="entry name" value="Lectin_legB_Mn/Ca_BS"/>
</dbReference>
<accession>A0A7J9BVI8</accession>
<dbReference type="PANTHER" id="PTHR32401:SF50">
    <property type="entry name" value="OS07G0133000 PROTEIN"/>
    <property type="match status" value="1"/>
</dbReference>
<feature type="chain" id="PRO_5029846580" description="Legume lectin domain-containing protein" evidence="3">
    <location>
        <begin position="18"/>
        <end position="140"/>
    </location>
</feature>
<reference evidence="5 6" key="1">
    <citation type="journal article" date="2019" name="Genome Biol. Evol.">
        <title>Insights into the evolution of the New World diploid cottons (Gossypium, subgenus Houzingenia) based on genome sequencing.</title>
        <authorList>
            <person name="Grover C.E."/>
            <person name="Arick M.A. 2nd"/>
            <person name="Thrash A."/>
            <person name="Conover J.L."/>
            <person name="Sanders W.S."/>
            <person name="Peterson D.G."/>
            <person name="Frelichowski J.E."/>
            <person name="Scheffler J.A."/>
            <person name="Scheffler B.E."/>
            <person name="Wendel J.F."/>
        </authorList>
    </citation>
    <scope>NUCLEOTIDE SEQUENCE [LARGE SCALE GENOMIC DNA]</scope>
    <source>
        <strain evidence="5">5</strain>
        <tissue evidence="5">Leaf</tissue>
    </source>
</reference>
<evidence type="ECO:0000259" key="4">
    <source>
        <dbReference type="Pfam" id="PF00139"/>
    </source>
</evidence>
<name>A0A7J9BVI8_GOSGO</name>
<dbReference type="CDD" id="cd06899">
    <property type="entry name" value="lectin_legume_LecRK_Arcelin_ConA"/>
    <property type="match status" value="1"/>
</dbReference>
<sequence length="140" mass="15308">MCFRFSILLTLLLVGAAEEVGFIYNGFRSANLNLDGIAELTSNGLLQLTNKTEKRKGHAFHPHIVDFKNSTNGSIFSFSTTFVFAILSEYPTLSSHGIAFVIAPTKGLPRSLPSQYLGLFDKSNNGNETNHVVAVELDTI</sequence>
<keyword evidence="2" id="KW-0430">Lectin</keyword>
<evidence type="ECO:0000313" key="5">
    <source>
        <dbReference type="EMBL" id="MBA0740203.1"/>
    </source>
</evidence>
<proteinExistence type="inferred from homology"/>
<keyword evidence="3" id="KW-0732">Signal</keyword>
<evidence type="ECO:0000256" key="2">
    <source>
        <dbReference type="ARBA" id="ARBA00022734"/>
    </source>
</evidence>
<organism evidence="5 6">
    <name type="scientific">Gossypium gossypioides</name>
    <name type="common">Mexican cotton</name>
    <name type="synonym">Selera gossypioides</name>
    <dbReference type="NCBI Taxonomy" id="34282"/>
    <lineage>
        <taxon>Eukaryota</taxon>
        <taxon>Viridiplantae</taxon>
        <taxon>Streptophyta</taxon>
        <taxon>Embryophyta</taxon>
        <taxon>Tracheophyta</taxon>
        <taxon>Spermatophyta</taxon>
        <taxon>Magnoliopsida</taxon>
        <taxon>eudicotyledons</taxon>
        <taxon>Gunneridae</taxon>
        <taxon>Pentapetalae</taxon>
        <taxon>rosids</taxon>
        <taxon>malvids</taxon>
        <taxon>Malvales</taxon>
        <taxon>Malvaceae</taxon>
        <taxon>Malvoideae</taxon>
        <taxon>Gossypium</taxon>
    </lineage>
</organism>
<dbReference type="PANTHER" id="PTHR32401">
    <property type="entry name" value="CONCANAVALIN A-LIKE LECTIN FAMILY PROTEIN"/>
    <property type="match status" value="1"/>
</dbReference>
<dbReference type="OrthoDB" id="1001894at2759"/>
<comment type="caution">
    <text evidence="5">The sequence shown here is derived from an EMBL/GenBank/DDBJ whole genome shotgun (WGS) entry which is preliminary data.</text>
</comment>
<dbReference type="GO" id="GO:0030246">
    <property type="term" value="F:carbohydrate binding"/>
    <property type="evidence" value="ECO:0007669"/>
    <property type="project" value="UniProtKB-KW"/>
</dbReference>
<dbReference type="Proteomes" id="UP000593579">
    <property type="component" value="Unassembled WGS sequence"/>
</dbReference>
<evidence type="ECO:0000313" key="6">
    <source>
        <dbReference type="Proteomes" id="UP000593579"/>
    </source>
</evidence>
<feature type="signal peptide" evidence="3">
    <location>
        <begin position="1"/>
        <end position="17"/>
    </location>
</feature>
<keyword evidence="6" id="KW-1185">Reference proteome</keyword>
<feature type="domain" description="Legume lectin" evidence="4">
    <location>
        <begin position="21"/>
        <end position="140"/>
    </location>
</feature>
<feature type="non-terminal residue" evidence="5">
    <location>
        <position position="140"/>
    </location>
</feature>
<dbReference type="Gene3D" id="2.60.120.200">
    <property type="match status" value="1"/>
</dbReference>
<protein>
    <recommendedName>
        <fullName evidence="4">Legume lectin domain-containing protein</fullName>
    </recommendedName>
</protein>
<dbReference type="InterPro" id="IPR013320">
    <property type="entry name" value="ConA-like_dom_sf"/>
</dbReference>
<dbReference type="Pfam" id="PF00139">
    <property type="entry name" value="Lectin_legB"/>
    <property type="match status" value="1"/>
</dbReference>